<dbReference type="AlphaFoldDB" id="A0AB35J5J2"/>
<feature type="transmembrane region" description="Helical" evidence="1">
    <location>
        <begin position="221"/>
        <end position="243"/>
    </location>
</feature>
<dbReference type="PANTHER" id="PTHR37422">
    <property type="entry name" value="TEICHURONIC ACID BIOSYNTHESIS PROTEIN TUAE"/>
    <property type="match status" value="1"/>
</dbReference>
<feature type="transmembrane region" description="Helical" evidence="1">
    <location>
        <begin position="151"/>
        <end position="172"/>
    </location>
</feature>
<keyword evidence="1" id="KW-0472">Membrane</keyword>
<organism evidence="2 3">
    <name type="scientific">Parabacteroides distasonis</name>
    <dbReference type="NCBI Taxonomy" id="823"/>
    <lineage>
        <taxon>Bacteria</taxon>
        <taxon>Pseudomonadati</taxon>
        <taxon>Bacteroidota</taxon>
        <taxon>Bacteroidia</taxon>
        <taxon>Bacteroidales</taxon>
        <taxon>Tannerellaceae</taxon>
        <taxon>Parabacteroides</taxon>
    </lineage>
</organism>
<feature type="transmembrane region" description="Helical" evidence="1">
    <location>
        <begin position="57"/>
        <end position="78"/>
    </location>
</feature>
<evidence type="ECO:0000256" key="1">
    <source>
        <dbReference type="SAM" id="Phobius"/>
    </source>
</evidence>
<dbReference type="GO" id="GO:0016874">
    <property type="term" value="F:ligase activity"/>
    <property type="evidence" value="ECO:0007669"/>
    <property type="project" value="UniProtKB-KW"/>
</dbReference>
<feature type="transmembrane region" description="Helical" evidence="1">
    <location>
        <begin position="321"/>
        <end position="340"/>
    </location>
</feature>
<accession>A0AB35J5J2</accession>
<keyword evidence="2" id="KW-0436">Ligase</keyword>
<sequence>MMQDFINKHFFNLYIFTLIFGHIFYGTIGFDYTDEICALFLVFLYGYNLFKNPSWDINKVFLGVICIFIFYLCYSLWIKSNVNAAIISDFIIQFKPYLAFFCVYSILPIFSENRKKILRWIAVSCWCFQLILAITEIFVPHTLSGTMGHSTYFAAGVIATSLCFLFTGNFSMKEKFIFLGMLSIGLLSGRSKFYGFYALSVFMTLYFSNIKNFKLNLKNSLIIIIMLVAIIAVAWQKIYFYFFQTLTSDVDKDMIARYVLYATSPQILMDYFPFGSGFASFATYSSGEFYSKIYVQYGIENVWGMSRDFYSFIADTYYPSLAQFGIIGIILYISFWIYILKKAISFNKGYKQTKLLTIVLLIVAYFAIEGTTDSTFTTHRGIYMLMTLGLVLAEMKIINQHNILTNHEDTANQ</sequence>
<dbReference type="Proteomes" id="UP001210126">
    <property type="component" value="Unassembled WGS sequence"/>
</dbReference>
<evidence type="ECO:0000313" key="3">
    <source>
        <dbReference type="Proteomes" id="UP001210126"/>
    </source>
</evidence>
<dbReference type="RefSeq" id="WP_057318827.1">
    <property type="nucleotide sequence ID" value="NZ_CAXVLJ010000011.1"/>
</dbReference>
<gene>
    <name evidence="2" type="ORF">PN599_05465</name>
</gene>
<dbReference type="InterPro" id="IPR051533">
    <property type="entry name" value="WaaL-like"/>
</dbReference>
<dbReference type="EMBL" id="JAQMPJ010000003">
    <property type="protein sequence ID" value="MDB9004444.1"/>
    <property type="molecule type" value="Genomic_DNA"/>
</dbReference>
<feature type="transmembrane region" description="Helical" evidence="1">
    <location>
        <begin position="117"/>
        <end position="139"/>
    </location>
</feature>
<feature type="transmembrane region" description="Helical" evidence="1">
    <location>
        <begin position="380"/>
        <end position="398"/>
    </location>
</feature>
<feature type="transmembrane region" description="Helical" evidence="1">
    <location>
        <begin position="32"/>
        <end position="50"/>
    </location>
</feature>
<feature type="transmembrane region" description="Helical" evidence="1">
    <location>
        <begin position="90"/>
        <end position="110"/>
    </location>
</feature>
<dbReference type="PANTHER" id="PTHR37422:SF13">
    <property type="entry name" value="LIPOPOLYSACCHARIDE BIOSYNTHESIS PROTEIN PA4999-RELATED"/>
    <property type="match status" value="1"/>
</dbReference>
<evidence type="ECO:0000313" key="2">
    <source>
        <dbReference type="EMBL" id="MDB9004444.1"/>
    </source>
</evidence>
<feature type="transmembrane region" description="Helical" evidence="1">
    <location>
        <begin position="352"/>
        <end position="368"/>
    </location>
</feature>
<proteinExistence type="predicted"/>
<keyword evidence="1" id="KW-1133">Transmembrane helix</keyword>
<feature type="transmembrane region" description="Helical" evidence="1">
    <location>
        <begin position="255"/>
        <end position="274"/>
    </location>
</feature>
<comment type="caution">
    <text evidence="2">The sequence shown here is derived from an EMBL/GenBank/DDBJ whole genome shotgun (WGS) entry which is preliminary data.</text>
</comment>
<reference evidence="2" key="1">
    <citation type="submission" date="2023-01" db="EMBL/GenBank/DDBJ databases">
        <title>Human gut microbiome strain richness.</title>
        <authorList>
            <person name="Chen-Liaw A."/>
        </authorList>
    </citation>
    <scope>NUCLEOTIDE SEQUENCE</scope>
    <source>
        <strain evidence="2">RTP21484st1_E5_RTP21484_190118</strain>
    </source>
</reference>
<protein>
    <submittedName>
        <fullName evidence="2">O-antigen ligase domain-containing protein</fullName>
    </submittedName>
</protein>
<feature type="transmembrane region" description="Helical" evidence="1">
    <location>
        <begin position="193"/>
        <end position="209"/>
    </location>
</feature>
<keyword evidence="1" id="KW-0812">Transmembrane</keyword>
<name>A0AB35J5J2_PARDI</name>
<feature type="transmembrane region" description="Helical" evidence="1">
    <location>
        <begin position="9"/>
        <end position="26"/>
    </location>
</feature>
<dbReference type="GeneID" id="93525240"/>